<dbReference type="Proteomes" id="UP000814140">
    <property type="component" value="Unassembled WGS sequence"/>
</dbReference>
<reference evidence="1" key="1">
    <citation type="submission" date="2021-03" db="EMBL/GenBank/DDBJ databases">
        <authorList>
            <consortium name="DOE Joint Genome Institute"/>
            <person name="Ahrendt S."/>
            <person name="Looney B.P."/>
            <person name="Miyauchi S."/>
            <person name="Morin E."/>
            <person name="Drula E."/>
            <person name="Courty P.E."/>
            <person name="Chicoki N."/>
            <person name="Fauchery L."/>
            <person name="Kohler A."/>
            <person name="Kuo A."/>
            <person name="Labutti K."/>
            <person name="Pangilinan J."/>
            <person name="Lipzen A."/>
            <person name="Riley R."/>
            <person name="Andreopoulos W."/>
            <person name="He G."/>
            <person name="Johnson J."/>
            <person name="Barry K.W."/>
            <person name="Grigoriev I.V."/>
            <person name="Nagy L."/>
            <person name="Hibbett D."/>
            <person name="Henrissat B."/>
            <person name="Matheny P.B."/>
            <person name="Labbe J."/>
            <person name="Martin F."/>
        </authorList>
    </citation>
    <scope>NUCLEOTIDE SEQUENCE</scope>
    <source>
        <strain evidence="1">HHB10654</strain>
    </source>
</reference>
<evidence type="ECO:0000313" key="1">
    <source>
        <dbReference type="EMBL" id="KAI0055322.1"/>
    </source>
</evidence>
<accession>A0ACB8SGH2</accession>
<gene>
    <name evidence="1" type="ORF">BV25DRAFT_225572</name>
</gene>
<name>A0ACB8SGH2_9AGAM</name>
<comment type="caution">
    <text evidence="1">The sequence shown here is derived from an EMBL/GenBank/DDBJ whole genome shotgun (WGS) entry which is preliminary data.</text>
</comment>
<evidence type="ECO:0000313" key="2">
    <source>
        <dbReference type="Proteomes" id="UP000814140"/>
    </source>
</evidence>
<proteinExistence type="predicted"/>
<dbReference type="EMBL" id="MU277297">
    <property type="protein sequence ID" value="KAI0055322.1"/>
    <property type="molecule type" value="Genomic_DNA"/>
</dbReference>
<reference evidence="1" key="2">
    <citation type="journal article" date="2022" name="New Phytol.">
        <title>Evolutionary transition to the ectomycorrhizal habit in the genomes of a hyperdiverse lineage of mushroom-forming fungi.</title>
        <authorList>
            <person name="Looney B."/>
            <person name="Miyauchi S."/>
            <person name="Morin E."/>
            <person name="Drula E."/>
            <person name="Courty P.E."/>
            <person name="Kohler A."/>
            <person name="Kuo A."/>
            <person name="LaButti K."/>
            <person name="Pangilinan J."/>
            <person name="Lipzen A."/>
            <person name="Riley R."/>
            <person name="Andreopoulos W."/>
            <person name="He G."/>
            <person name="Johnson J."/>
            <person name="Nolan M."/>
            <person name="Tritt A."/>
            <person name="Barry K.W."/>
            <person name="Grigoriev I.V."/>
            <person name="Nagy L.G."/>
            <person name="Hibbett D."/>
            <person name="Henrissat B."/>
            <person name="Matheny P.B."/>
            <person name="Labbe J."/>
            <person name="Martin F.M."/>
        </authorList>
    </citation>
    <scope>NUCLEOTIDE SEQUENCE</scope>
    <source>
        <strain evidence="1">HHB10654</strain>
    </source>
</reference>
<organism evidence="1 2">
    <name type="scientific">Artomyces pyxidatus</name>
    <dbReference type="NCBI Taxonomy" id="48021"/>
    <lineage>
        <taxon>Eukaryota</taxon>
        <taxon>Fungi</taxon>
        <taxon>Dikarya</taxon>
        <taxon>Basidiomycota</taxon>
        <taxon>Agaricomycotina</taxon>
        <taxon>Agaricomycetes</taxon>
        <taxon>Russulales</taxon>
        <taxon>Auriscalpiaceae</taxon>
        <taxon>Artomyces</taxon>
    </lineage>
</organism>
<protein>
    <submittedName>
        <fullName evidence="1">Uncharacterized protein</fullName>
    </submittedName>
</protein>
<sequence length="618" mass="66220">MSPRNARALLDLGPYAFNPRRHPDGPMLSDGVFEREESELSVHMGGLHADVSFGVGLLDIDGEYEVDTDMNAGAPMWAFGADQVDVGGGTIDPSMLGGLPPPTTAPDEDLSPMHTPPYRHHSLSPTGSSSPDVPLGPMIKKSKSVATVVESPSLARPKKKKLVREEEESIAGPSSGPGSYLDYDKEVLGLHLDNTDDEDFQPRTSSRPKKSTEKVRLMRGSPSLPVADRSSSPVRKKPKAKKVRDELDLSQRPLTTEESYCHQCRNKTYRPKMDCGECPKLFCDRCIDMRYPDITFNEHAIRCPACLNICNCTACSRRRGEEYVSMRGDGWRQRWGPASVQRGAPSQDPTTQISAASIPLPLNDGVYFGAVFSIDGRRMGTAYAAGGDRVVIASSTPAPGGGQDGAGVGDNAGGGPHTVEATQTGTSPTAERGQTGLSTEELETDVPPPVEVTSVAEAGTLALASGAVKMVRRRNKTVAHHFVGKKQKGWGSCSLLRDGIKTFGNKTKATPKIRLYIGDTPPRKLKIAPASPYTFADPPSPSSSELTPIDDDDDGVWPGEVPMEDVFMGVVKPPLDFVGEPDMNGGGAFAVDAISGQTVQKFTAEDLDKVLLAVQSVH</sequence>
<keyword evidence="2" id="KW-1185">Reference proteome</keyword>